<dbReference type="EMBL" id="CP019236">
    <property type="protein sequence ID" value="APW39223.1"/>
    <property type="molecule type" value="Genomic_DNA"/>
</dbReference>
<keyword evidence="1" id="KW-0812">Transmembrane</keyword>
<dbReference type="OrthoDB" id="5298483at2"/>
<gene>
    <name evidence="2" type="ORF">RD110_20050</name>
</gene>
<dbReference type="AlphaFoldDB" id="A0A1P8JZN3"/>
<evidence type="ECO:0000313" key="3">
    <source>
        <dbReference type="Proteomes" id="UP000186609"/>
    </source>
</evidence>
<evidence type="ECO:0000313" key="2">
    <source>
        <dbReference type="EMBL" id="APW39223.1"/>
    </source>
</evidence>
<sequence>MKLNIVPARTGAAWVKSGILTFFKQPLALAGLFFMFMAVMTIATMLPLLGSALALGLLPAATLGLMAATQEATKGKFPTPLILVSAFRAGRQRVRAMLTLGALYAFGFLLIMGISALFDGGSFARMYLLGAQISRETLAEPSFQTAMWVGMALYLPLSLLFWHAPALVHWYGVPPVKSLFFSFVACMRNFGAYTVFGLAWVGVFIVAGIIMTTVAALLDSPQLAAAAMVPVALIMATMFFTSIFFTFRDSFVADAPEAGDGAQVSLP</sequence>
<dbReference type="Proteomes" id="UP000186609">
    <property type="component" value="Chromosome"/>
</dbReference>
<evidence type="ECO:0008006" key="4">
    <source>
        <dbReference type="Google" id="ProtNLM"/>
    </source>
</evidence>
<reference evidence="2 3" key="1">
    <citation type="submission" date="2017-01" db="EMBL/GenBank/DDBJ databases">
        <authorList>
            <person name="Mah S.A."/>
            <person name="Swanson W.J."/>
            <person name="Moy G.W."/>
            <person name="Vacquier V.D."/>
        </authorList>
    </citation>
    <scope>NUCLEOTIDE SEQUENCE [LARGE SCALE GENOMIC DNA]</scope>
    <source>
        <strain evidence="2 3">DCY110</strain>
    </source>
</reference>
<name>A0A1P8JZN3_9BURK</name>
<organism evidence="2 3">
    <name type="scientific">Rhodoferax koreensis</name>
    <dbReference type="NCBI Taxonomy" id="1842727"/>
    <lineage>
        <taxon>Bacteria</taxon>
        <taxon>Pseudomonadati</taxon>
        <taxon>Pseudomonadota</taxon>
        <taxon>Betaproteobacteria</taxon>
        <taxon>Burkholderiales</taxon>
        <taxon>Comamonadaceae</taxon>
        <taxon>Rhodoferax</taxon>
    </lineage>
</organism>
<feature type="transmembrane region" description="Helical" evidence="1">
    <location>
        <begin position="224"/>
        <end position="247"/>
    </location>
</feature>
<evidence type="ECO:0000256" key="1">
    <source>
        <dbReference type="SAM" id="Phobius"/>
    </source>
</evidence>
<accession>A0A1P8JZN3</accession>
<keyword evidence="3" id="KW-1185">Reference proteome</keyword>
<proteinExistence type="predicted"/>
<keyword evidence="1" id="KW-0472">Membrane</keyword>
<dbReference type="InterPro" id="IPR047798">
    <property type="entry name" value="BPSS1780-like"/>
</dbReference>
<dbReference type="STRING" id="1842727.RD110_20050"/>
<feature type="transmembrane region" description="Helical" evidence="1">
    <location>
        <begin position="97"/>
        <end position="118"/>
    </location>
</feature>
<feature type="transmembrane region" description="Helical" evidence="1">
    <location>
        <begin position="26"/>
        <end position="46"/>
    </location>
</feature>
<protein>
    <recommendedName>
        <fullName evidence="4">Transmembrane protein</fullName>
    </recommendedName>
</protein>
<feature type="transmembrane region" description="Helical" evidence="1">
    <location>
        <begin position="192"/>
        <end position="218"/>
    </location>
</feature>
<dbReference type="NCBIfam" id="NF041043">
    <property type="entry name" value="BPSS1780_fam"/>
    <property type="match status" value="1"/>
</dbReference>
<feature type="transmembrane region" description="Helical" evidence="1">
    <location>
        <begin position="52"/>
        <end position="69"/>
    </location>
</feature>
<dbReference type="KEGG" id="rhy:RD110_20050"/>
<dbReference type="RefSeq" id="WP_076201450.1">
    <property type="nucleotide sequence ID" value="NZ_CP019236.1"/>
</dbReference>
<feature type="transmembrane region" description="Helical" evidence="1">
    <location>
        <begin position="146"/>
        <end position="171"/>
    </location>
</feature>
<keyword evidence="1" id="KW-1133">Transmembrane helix</keyword>